<dbReference type="AlphaFoldDB" id="A0A1Y6CIA3"/>
<evidence type="ECO:0000313" key="1">
    <source>
        <dbReference type="EMBL" id="SMF57101.1"/>
    </source>
</evidence>
<proteinExistence type="predicted"/>
<protein>
    <submittedName>
        <fullName evidence="1">Uncharacterized protein</fullName>
    </submittedName>
</protein>
<keyword evidence="2" id="KW-1185">Reference proteome</keyword>
<organism evidence="1 2">
    <name type="scientific">Pseudobacteriovorax antillogorgiicola</name>
    <dbReference type="NCBI Taxonomy" id="1513793"/>
    <lineage>
        <taxon>Bacteria</taxon>
        <taxon>Pseudomonadati</taxon>
        <taxon>Bdellovibrionota</taxon>
        <taxon>Oligoflexia</taxon>
        <taxon>Oligoflexales</taxon>
        <taxon>Pseudobacteriovoracaceae</taxon>
        <taxon>Pseudobacteriovorax</taxon>
    </lineage>
</organism>
<dbReference type="EMBL" id="FWZT01000018">
    <property type="protein sequence ID" value="SMF57101.1"/>
    <property type="molecule type" value="Genomic_DNA"/>
</dbReference>
<reference evidence="2" key="1">
    <citation type="submission" date="2017-04" db="EMBL/GenBank/DDBJ databases">
        <authorList>
            <person name="Varghese N."/>
            <person name="Submissions S."/>
        </authorList>
    </citation>
    <scope>NUCLEOTIDE SEQUENCE [LARGE SCALE GENOMIC DNA]</scope>
    <source>
        <strain evidence="2">RKEM611</strain>
    </source>
</reference>
<dbReference type="Proteomes" id="UP000192907">
    <property type="component" value="Unassembled WGS sequence"/>
</dbReference>
<name>A0A1Y6CIA3_9BACT</name>
<accession>A0A1Y6CIA3</accession>
<gene>
    <name evidence="1" type="ORF">SAMN06296036_11892</name>
</gene>
<sequence length="201" mass="23379">MDNSFIRFQSKRSRFRLTLMNRRYPIRFARTLKAHQAPLFNEAYLLAGGVTPLKNPEEAQLIGIFRRGRLVAGIAVLPNTRSLERLPHEKRSAILSQLPSKPREIGCFWRSRRLSRNCDPVFVLALALIKCFFNFRMTVLIAVCHNDKVSRIYHGLHLPLIYQEPSQRFRGHSTKIFKLQRRHVPGIIVGLIYRLISGPRH</sequence>
<dbReference type="STRING" id="1513793.SAMN06296036_11892"/>
<evidence type="ECO:0000313" key="2">
    <source>
        <dbReference type="Proteomes" id="UP000192907"/>
    </source>
</evidence>
<dbReference type="RefSeq" id="WP_143478232.1">
    <property type="nucleotide sequence ID" value="NZ_FWZT01000018.1"/>
</dbReference>